<dbReference type="Pfam" id="PF18911">
    <property type="entry name" value="PKD_4"/>
    <property type="match status" value="2"/>
</dbReference>
<dbReference type="InterPro" id="IPR000601">
    <property type="entry name" value="PKD_dom"/>
</dbReference>
<dbReference type="PROSITE" id="PS50093">
    <property type="entry name" value="PKD"/>
    <property type="match status" value="2"/>
</dbReference>
<dbReference type="Proteomes" id="UP000324611">
    <property type="component" value="Unassembled WGS sequence"/>
</dbReference>
<sequence>MKHLSLLMICLACVCITRASHIIGGEMYYRYLGSGGAGQSRYHITLKLFRVCGQSDPTVALMPPSVYFAIFSKDNGSRINTPLVARNKALDKTVTSALVDPCIVNPPSVCFEIGIFETDVTVPDNDGGYTVSFQSCCRDNFIENVVDTRVPGDNNRPGNGATYYAELPGRNSGIIGSSSPVFAKDQAVVICAGKKFSYDFSAMDPDGDRLEYSFCDAYGGGQTTNQSGIPPIAAGPPYGSLPYKNPYSGGNPLGASAFIDPNTGIISGVAPPPGKYVITVCVREFRNNQLIGVHRKDFHVTVTTCTRLVTAAMPDKYADCNGYTINFLNNSTPGKTYFWDFGDGDTLTTTSTGALQHTYRADGVYTVKLIVDRHSSCGDSALATVYVYPQLRPDFSFSGLCTNTNTRFQNTSTTTGRTDVINYYRWDFGDGNATNDTSLLSNPAYQYPAAGKYNVQLFIRTRNGCERTIFDTVSIYDKPPLFTTSDTPICRNDALQLRASSITPGSFTWTPNNYYITGANTATPTVSPQLDTAYTVTFSDGTGCVNSQRVAIDVKDFLLVRAMPDSTVCTGDTIKLQSMADGPYQFTWWDLNTNTIVGDKLISPVVPLPPSSSYGIQVTLGSCTAWDSLNLKVVDPPKAFAGNDTTICYGDQITLRATGGSIYQWTPTNLVNSPTRSITTTRPTATTDFIVTVRDVLGCPKPVNDTVQITVIPPVPAFAGNDTILIKDLPFRLHATGGVRYVWTPVDGLDNPAIDSPLTNINRDFVYTVTVYTPEGCHGTDDIRLRFIVGPDIYIPTGFSPNGDGLNDVFRPLPVGIVHMDFFRVFDRWGKLMYTNVEYMKGWDGTFGGQPAAIGTYVWVVQGQDIHGNTVLRKGTVTLVR</sequence>
<protein>
    <submittedName>
        <fullName evidence="2">T9SS type B sorting domain-containing protein</fullName>
    </submittedName>
</protein>
<dbReference type="InterPro" id="IPR022409">
    <property type="entry name" value="PKD/Chitinase_dom"/>
</dbReference>
<dbReference type="InterPro" id="IPR026341">
    <property type="entry name" value="T9SS_type_B"/>
</dbReference>
<evidence type="ECO:0000313" key="2">
    <source>
        <dbReference type="EMBL" id="KAA2240529.1"/>
    </source>
</evidence>
<feature type="domain" description="PKD" evidence="1">
    <location>
        <begin position="424"/>
        <end position="475"/>
    </location>
</feature>
<dbReference type="Pfam" id="PF13585">
    <property type="entry name" value="CHU_C"/>
    <property type="match status" value="1"/>
</dbReference>
<keyword evidence="3" id="KW-1185">Reference proteome</keyword>
<reference evidence="2 3" key="1">
    <citation type="submission" date="2019-09" db="EMBL/GenBank/DDBJ databases">
        <title>Chitinophaga ginsengihumi sp. nov., isolated from soil of ginseng rhizosphere.</title>
        <authorList>
            <person name="Lee J."/>
        </authorList>
    </citation>
    <scope>NUCLEOTIDE SEQUENCE [LARGE SCALE GENOMIC DNA]</scope>
    <source>
        <strain evidence="2 3">BN140078</strain>
    </source>
</reference>
<gene>
    <name evidence="2" type="ORF">F0L74_30730</name>
</gene>
<dbReference type="NCBIfam" id="TIGR04131">
    <property type="entry name" value="Bac_Flav_CTERM"/>
    <property type="match status" value="1"/>
</dbReference>
<feature type="domain" description="PKD" evidence="1">
    <location>
        <begin position="329"/>
        <end position="387"/>
    </location>
</feature>
<evidence type="ECO:0000313" key="3">
    <source>
        <dbReference type="Proteomes" id="UP000324611"/>
    </source>
</evidence>
<name>A0A5B2VQV4_9BACT</name>
<evidence type="ECO:0000259" key="1">
    <source>
        <dbReference type="PROSITE" id="PS50093"/>
    </source>
</evidence>
<reference evidence="2 3" key="2">
    <citation type="submission" date="2019-09" db="EMBL/GenBank/DDBJ databases">
        <authorList>
            <person name="Jin C."/>
        </authorList>
    </citation>
    <scope>NUCLEOTIDE SEQUENCE [LARGE SCALE GENOMIC DNA]</scope>
    <source>
        <strain evidence="2 3">BN140078</strain>
    </source>
</reference>
<dbReference type="InterPro" id="IPR013783">
    <property type="entry name" value="Ig-like_fold"/>
</dbReference>
<dbReference type="AlphaFoldDB" id="A0A5B2VQV4"/>
<dbReference type="SMART" id="SM00089">
    <property type="entry name" value="PKD"/>
    <property type="match status" value="2"/>
</dbReference>
<dbReference type="CDD" id="cd00146">
    <property type="entry name" value="PKD"/>
    <property type="match status" value="2"/>
</dbReference>
<dbReference type="EMBL" id="VUOC01000004">
    <property type="protein sequence ID" value="KAA2240529.1"/>
    <property type="molecule type" value="Genomic_DNA"/>
</dbReference>
<dbReference type="Gene3D" id="2.60.40.10">
    <property type="entry name" value="Immunoglobulins"/>
    <property type="match status" value="2"/>
</dbReference>
<comment type="caution">
    <text evidence="2">The sequence shown here is derived from an EMBL/GenBank/DDBJ whole genome shotgun (WGS) entry which is preliminary data.</text>
</comment>
<accession>A0A5B2VQV4</accession>
<proteinExistence type="predicted"/>
<dbReference type="InterPro" id="IPR035986">
    <property type="entry name" value="PKD_dom_sf"/>
</dbReference>
<dbReference type="SUPFAM" id="SSF49299">
    <property type="entry name" value="PKD domain"/>
    <property type="match status" value="2"/>
</dbReference>
<organism evidence="2 3">
    <name type="scientific">Chitinophaga agrisoli</name>
    <dbReference type="NCBI Taxonomy" id="2607653"/>
    <lineage>
        <taxon>Bacteria</taxon>
        <taxon>Pseudomonadati</taxon>
        <taxon>Bacteroidota</taxon>
        <taxon>Chitinophagia</taxon>
        <taxon>Chitinophagales</taxon>
        <taxon>Chitinophagaceae</taxon>
        <taxon>Chitinophaga</taxon>
    </lineage>
</organism>